<evidence type="ECO:0000313" key="1">
    <source>
        <dbReference type="EMBL" id="XBO69510.1"/>
    </source>
</evidence>
<gene>
    <name evidence="1" type="ORF">NFG58_12825</name>
</gene>
<dbReference type="AlphaFoldDB" id="A0AAU7KDE8"/>
<dbReference type="RefSeq" id="WP_348826657.1">
    <property type="nucleotide sequence ID" value="NZ_CP098827.1"/>
</dbReference>
<reference evidence="1" key="1">
    <citation type="submission" date="2022-06" db="EMBL/GenBank/DDBJ databases">
        <title>A novel DMS-producing enzyme.</title>
        <authorList>
            <person name="Zhang Y."/>
        </authorList>
    </citation>
    <scope>NUCLEOTIDE SEQUENCE</scope>
    <source>
        <strain evidence="1">RT37</strain>
    </source>
</reference>
<sequence>MIGLGFRMVPTGAPAQAPDLIGDAVSAAFGSGQLGALYVIQPDYQGITILWQDEAGTIPAAADGDPVGRIDDLSGGGNHATTPVPGTLRGSAGNWRLEFDGVDDYYDLPLGLAQNSPSLYLAFAGAYRELAGADKSMIWFSTGTSSTGTRARLNTRATTYLQAAGRRLDEGPFDTGVQAEVIAADEPFTASALLDYANASAWLRKNGAEQTSGSFSTAGASSDTPSLEAYLGWQAGEYTTMDARAFAIVTGGTDGIAEIEALLSSRI</sequence>
<protein>
    <submittedName>
        <fullName evidence="1">Uncharacterized protein</fullName>
    </submittedName>
</protein>
<dbReference type="EMBL" id="CP098827">
    <property type="protein sequence ID" value="XBO69510.1"/>
    <property type="molecule type" value="Genomic_DNA"/>
</dbReference>
<proteinExistence type="predicted"/>
<name>A0AAU7KDE8_9GAMM</name>
<organism evidence="1">
    <name type="scientific">Halomonas sp. RT37</name>
    <dbReference type="NCBI Taxonomy" id="2950872"/>
    <lineage>
        <taxon>Bacteria</taxon>
        <taxon>Pseudomonadati</taxon>
        <taxon>Pseudomonadota</taxon>
        <taxon>Gammaproteobacteria</taxon>
        <taxon>Oceanospirillales</taxon>
        <taxon>Halomonadaceae</taxon>
        <taxon>Halomonas</taxon>
    </lineage>
</organism>
<accession>A0AAU7KDE8</accession>